<accession>A0AAV6UEI9</accession>
<dbReference type="EMBL" id="JAFNEN010000457">
    <property type="protein sequence ID" value="KAG8182629.1"/>
    <property type="molecule type" value="Genomic_DNA"/>
</dbReference>
<name>A0AAV6UEI9_9ARAC</name>
<organism evidence="7 8">
    <name type="scientific">Oedothorax gibbosus</name>
    <dbReference type="NCBI Taxonomy" id="931172"/>
    <lineage>
        <taxon>Eukaryota</taxon>
        <taxon>Metazoa</taxon>
        <taxon>Ecdysozoa</taxon>
        <taxon>Arthropoda</taxon>
        <taxon>Chelicerata</taxon>
        <taxon>Arachnida</taxon>
        <taxon>Araneae</taxon>
        <taxon>Araneomorphae</taxon>
        <taxon>Entelegynae</taxon>
        <taxon>Araneoidea</taxon>
        <taxon>Linyphiidae</taxon>
        <taxon>Erigoninae</taxon>
        <taxon>Oedothorax</taxon>
    </lineage>
</organism>
<keyword evidence="3" id="KW-0687">Ribonucleoprotein</keyword>
<dbReference type="PANTHER" id="PTHR13528:SF2">
    <property type="entry name" value="LARGE RIBOSOMAL SUBUNIT PROTEIN BL28M"/>
    <property type="match status" value="1"/>
</dbReference>
<evidence type="ECO:0000256" key="6">
    <source>
        <dbReference type="SAM" id="MobiDB-lite"/>
    </source>
</evidence>
<dbReference type="GO" id="GO:0005762">
    <property type="term" value="C:mitochondrial large ribosomal subunit"/>
    <property type="evidence" value="ECO:0007669"/>
    <property type="project" value="TreeGrafter"/>
</dbReference>
<evidence type="ECO:0000313" key="7">
    <source>
        <dbReference type="EMBL" id="KAG8182629.1"/>
    </source>
</evidence>
<evidence type="ECO:0000256" key="3">
    <source>
        <dbReference type="ARBA" id="ARBA00023274"/>
    </source>
</evidence>
<feature type="region of interest" description="Disordered" evidence="6">
    <location>
        <begin position="236"/>
        <end position="271"/>
    </location>
</feature>
<dbReference type="InterPro" id="IPR034704">
    <property type="entry name" value="Ribosomal_bL28/bL31-like_sf"/>
</dbReference>
<evidence type="ECO:0000256" key="1">
    <source>
        <dbReference type="ARBA" id="ARBA00008760"/>
    </source>
</evidence>
<evidence type="ECO:0000256" key="5">
    <source>
        <dbReference type="ARBA" id="ARBA00035538"/>
    </source>
</evidence>
<gene>
    <name evidence="7" type="ORF">JTE90_009992</name>
</gene>
<evidence type="ECO:0000313" key="8">
    <source>
        <dbReference type="Proteomes" id="UP000827092"/>
    </source>
</evidence>
<keyword evidence="8" id="KW-1185">Reference proteome</keyword>
<dbReference type="Proteomes" id="UP000827092">
    <property type="component" value="Unassembled WGS sequence"/>
</dbReference>
<dbReference type="AlphaFoldDB" id="A0AAV6UEI9"/>
<keyword evidence="2" id="KW-0689">Ribosomal protein</keyword>
<dbReference type="InterPro" id="IPR026569">
    <property type="entry name" value="Ribosomal_bL28"/>
</dbReference>
<reference evidence="7 8" key="1">
    <citation type="journal article" date="2022" name="Nat. Ecol. Evol.">
        <title>A masculinizing supergene underlies an exaggerated male reproductive morph in a spider.</title>
        <authorList>
            <person name="Hendrickx F."/>
            <person name="De Corte Z."/>
            <person name="Sonet G."/>
            <person name="Van Belleghem S.M."/>
            <person name="Kostlbacher S."/>
            <person name="Vangestel C."/>
        </authorList>
    </citation>
    <scope>NUCLEOTIDE SEQUENCE [LARGE SCALE GENOMIC DNA]</scope>
    <source>
        <strain evidence="7">W744_W776</strain>
    </source>
</reference>
<protein>
    <recommendedName>
        <fullName evidence="4">Large ribosomal subunit protein bL28m</fullName>
    </recommendedName>
    <alternativeName>
        <fullName evidence="5">39S ribosomal protein L28, mitochondrial</fullName>
    </alternativeName>
</protein>
<comment type="similarity">
    <text evidence="1">Belongs to the bacterial ribosomal protein bL28 family.</text>
</comment>
<dbReference type="PANTHER" id="PTHR13528">
    <property type="entry name" value="39S RIBOSOMAL PROTEIN L28, MITOCHONDRIAL"/>
    <property type="match status" value="1"/>
</dbReference>
<feature type="compositionally biased region" description="Acidic residues" evidence="6">
    <location>
        <begin position="242"/>
        <end position="251"/>
    </location>
</feature>
<dbReference type="SUPFAM" id="SSF143800">
    <property type="entry name" value="L28p-like"/>
    <property type="match status" value="1"/>
</dbReference>
<sequence length="271" mass="31826">MYKFFKVKSLRPNPHSVQARLPEVYTKYVESLKQPPAPLHYIPETTKYKLDPEKNEKVRVENRDIPLKFPKEADEGIWGGEGVIQGFIKYKKKRRPLPNYWIPNLKKSVVYSEILNSYLDVTVTERTLKLIDEHKGFDHYILGTPVQDLQSQLALSIRRKLLLALVNKEKYHPDEETSKEVLEKYQKYAIPKEEAEWFGLTMREAVQKQRLLEEEIVPVPLKHTFRAKYLEELKKKASEPESAAEEEAPEQEESRIQSFISKMNPFAKKVE</sequence>
<evidence type="ECO:0000256" key="4">
    <source>
        <dbReference type="ARBA" id="ARBA00035269"/>
    </source>
</evidence>
<dbReference type="GO" id="GO:0003735">
    <property type="term" value="F:structural constituent of ribosome"/>
    <property type="evidence" value="ECO:0007669"/>
    <property type="project" value="InterPro"/>
</dbReference>
<evidence type="ECO:0000256" key="2">
    <source>
        <dbReference type="ARBA" id="ARBA00022980"/>
    </source>
</evidence>
<comment type="caution">
    <text evidence="7">The sequence shown here is derived from an EMBL/GenBank/DDBJ whole genome shotgun (WGS) entry which is preliminary data.</text>
</comment>
<proteinExistence type="inferred from homology"/>